<evidence type="ECO:0000256" key="1">
    <source>
        <dbReference type="ARBA" id="ARBA00004370"/>
    </source>
</evidence>
<dbReference type="InterPro" id="IPR023408">
    <property type="entry name" value="MscS_beta-dom_sf"/>
</dbReference>
<keyword evidence="2 5" id="KW-0812">Transmembrane</keyword>
<organism evidence="8 9">
    <name type="scientific">Phaeodactylum tricornutum (strain CCAP 1055/1)</name>
    <dbReference type="NCBI Taxonomy" id="556484"/>
    <lineage>
        <taxon>Eukaryota</taxon>
        <taxon>Sar</taxon>
        <taxon>Stramenopiles</taxon>
        <taxon>Ochrophyta</taxon>
        <taxon>Bacillariophyta</taxon>
        <taxon>Bacillariophyceae</taxon>
        <taxon>Bacillariophycidae</taxon>
        <taxon>Naviculales</taxon>
        <taxon>Phaeodactylaceae</taxon>
        <taxon>Phaeodactylum</taxon>
    </lineage>
</organism>
<feature type="signal peptide" evidence="6">
    <location>
        <begin position="1"/>
        <end position="28"/>
    </location>
</feature>
<evidence type="ECO:0000256" key="5">
    <source>
        <dbReference type="SAM" id="Phobius"/>
    </source>
</evidence>
<evidence type="ECO:0000313" key="8">
    <source>
        <dbReference type="EMBL" id="EEC45090.1"/>
    </source>
</evidence>
<keyword evidence="9" id="KW-1185">Reference proteome</keyword>
<feature type="domain" description="Mechanosensitive ion channel MscS" evidence="7">
    <location>
        <begin position="287"/>
        <end position="354"/>
    </location>
</feature>
<comment type="subcellular location">
    <subcellularLocation>
        <location evidence="1">Membrane</location>
    </subcellularLocation>
</comment>
<dbReference type="SUPFAM" id="SSF50182">
    <property type="entry name" value="Sm-like ribonucleoproteins"/>
    <property type="match status" value="1"/>
</dbReference>
<dbReference type="STRING" id="556484.B7G8R5"/>
<accession>B7G8R5</accession>
<name>B7G8R5_PHATC</name>
<dbReference type="InterPro" id="IPR010920">
    <property type="entry name" value="LSM_dom_sf"/>
</dbReference>
<dbReference type="Proteomes" id="UP000000759">
    <property type="component" value="Chromosome 19"/>
</dbReference>
<dbReference type="InterPro" id="IPR006685">
    <property type="entry name" value="MscS_channel_2nd"/>
</dbReference>
<keyword evidence="6" id="KW-0732">Signal</keyword>
<dbReference type="PaxDb" id="2850-Phatr48892"/>
<reference evidence="8 9" key="1">
    <citation type="journal article" date="2008" name="Nature">
        <title>The Phaeodactylum genome reveals the evolutionary history of diatom genomes.</title>
        <authorList>
            <person name="Bowler C."/>
            <person name="Allen A.E."/>
            <person name="Badger J.H."/>
            <person name="Grimwood J."/>
            <person name="Jabbari K."/>
            <person name="Kuo A."/>
            <person name="Maheswari U."/>
            <person name="Martens C."/>
            <person name="Maumus F."/>
            <person name="Otillar R.P."/>
            <person name="Rayko E."/>
            <person name="Salamov A."/>
            <person name="Vandepoele K."/>
            <person name="Beszteri B."/>
            <person name="Gruber A."/>
            <person name="Heijde M."/>
            <person name="Katinka M."/>
            <person name="Mock T."/>
            <person name="Valentin K."/>
            <person name="Verret F."/>
            <person name="Berges J.A."/>
            <person name="Brownlee C."/>
            <person name="Cadoret J.P."/>
            <person name="Chiovitti A."/>
            <person name="Choi C.J."/>
            <person name="Coesel S."/>
            <person name="De Martino A."/>
            <person name="Detter J.C."/>
            <person name="Durkin C."/>
            <person name="Falciatore A."/>
            <person name="Fournet J."/>
            <person name="Haruta M."/>
            <person name="Huysman M.J."/>
            <person name="Jenkins B.D."/>
            <person name="Jiroutova K."/>
            <person name="Jorgensen R.E."/>
            <person name="Joubert Y."/>
            <person name="Kaplan A."/>
            <person name="Kroger N."/>
            <person name="Kroth P.G."/>
            <person name="La Roche J."/>
            <person name="Lindquist E."/>
            <person name="Lommer M."/>
            <person name="Martin-Jezequel V."/>
            <person name="Lopez P.J."/>
            <person name="Lucas S."/>
            <person name="Mangogna M."/>
            <person name="McGinnis K."/>
            <person name="Medlin L.K."/>
            <person name="Montsant A."/>
            <person name="Oudot-Le Secq M.P."/>
            <person name="Napoli C."/>
            <person name="Obornik M."/>
            <person name="Parker M.S."/>
            <person name="Petit J.L."/>
            <person name="Porcel B.M."/>
            <person name="Poulsen N."/>
            <person name="Robison M."/>
            <person name="Rychlewski L."/>
            <person name="Rynearson T.A."/>
            <person name="Schmutz J."/>
            <person name="Shapiro H."/>
            <person name="Siaut M."/>
            <person name="Stanley M."/>
            <person name="Sussman M.R."/>
            <person name="Taylor A.R."/>
            <person name="Vardi A."/>
            <person name="von Dassow P."/>
            <person name="Vyverman W."/>
            <person name="Willis A."/>
            <person name="Wyrwicz L.S."/>
            <person name="Rokhsar D.S."/>
            <person name="Weissenbach J."/>
            <person name="Armbrust E.V."/>
            <person name="Green B.R."/>
            <person name="Van de Peer Y."/>
            <person name="Grigoriev I.V."/>
        </authorList>
    </citation>
    <scope>NUCLEOTIDE SEQUENCE [LARGE SCALE GENOMIC DNA]</scope>
    <source>
        <strain evidence="8 9">CCAP 1055/1</strain>
    </source>
</reference>
<dbReference type="PROSITE" id="PS51257">
    <property type="entry name" value="PROKAR_LIPOPROTEIN"/>
    <property type="match status" value="1"/>
</dbReference>
<reference evidence="9" key="2">
    <citation type="submission" date="2008-08" db="EMBL/GenBank/DDBJ databases">
        <authorList>
            <consortium name="Diatom Consortium"/>
            <person name="Grigoriev I."/>
            <person name="Grimwood J."/>
            <person name="Kuo A."/>
            <person name="Otillar R.P."/>
            <person name="Salamov A."/>
            <person name="Detter J.C."/>
            <person name="Lindquist E."/>
            <person name="Shapiro H."/>
            <person name="Lucas S."/>
            <person name="Glavina del Rio T."/>
            <person name="Pitluck S."/>
            <person name="Rokhsar D."/>
            <person name="Bowler C."/>
        </authorList>
    </citation>
    <scope>GENOME REANNOTATION</scope>
    <source>
        <strain evidence="9">CCAP 1055/1</strain>
    </source>
</reference>
<feature type="transmembrane region" description="Helical" evidence="5">
    <location>
        <begin position="120"/>
        <end position="138"/>
    </location>
</feature>
<dbReference type="GO" id="GO:0016020">
    <property type="term" value="C:membrane"/>
    <property type="evidence" value="ECO:0007669"/>
    <property type="project" value="UniProtKB-SubCell"/>
</dbReference>
<dbReference type="PANTHER" id="PTHR30566">
    <property type="entry name" value="YNAI-RELATED MECHANOSENSITIVE ION CHANNEL"/>
    <property type="match status" value="1"/>
</dbReference>
<sequence length="485" mass="54149">MKSSTGLGIGVALLYGCTAAVAFTPTHSATIPPPTHSSPALQGILPNYRACQIPQGCPSLDRLRSPTQTSTALQAVPGGRKHATTLAGRLWPAIRKFYITPAKFKAIVAAVVHITDWQDIILIGIVAYGINPLARLTFDMMSDEKKEKRTYFDRKRFGVASTIAQIARVSLSVYIFDVICVILTTLDFDFPTKWMLPQAYSKIAYSTWFLQHFILWKRMALCKWFKVDPEDMGRIELLDRVVSGLAGATYSLFLFDWLSIRMGFAMKGIFAFGSVGTLAFTLASQGLVTQLISGLFLTATDKMYVGDAVQFGDGTSGKIIRMGWMNTLIRNGDNTITNVPNAMLANQKITNLSRLRQCQVKQVLRFHYDDADLLPEVLESIKTEIKQSCPKLIDGNRPFRVFWTGYNEDHLEVMVDTHHSIAPIGDAYWINRQKVLMAINRAVKKHNVEIAQMYSFATSGSEPSWRVIPKSTMTINPKKESASKE</sequence>
<dbReference type="EMBL" id="CM000621">
    <property type="protein sequence ID" value="EEC45090.1"/>
    <property type="molecule type" value="Genomic_DNA"/>
</dbReference>
<dbReference type="PANTHER" id="PTHR30566:SF5">
    <property type="entry name" value="MECHANOSENSITIVE ION CHANNEL PROTEIN 1, MITOCHONDRIAL-RELATED"/>
    <property type="match status" value="1"/>
</dbReference>
<dbReference type="OrthoDB" id="44946at2759"/>
<dbReference type="KEGG" id="pti:PHATRDRAFT_48892"/>
<dbReference type="Pfam" id="PF00924">
    <property type="entry name" value="MS_channel_2nd"/>
    <property type="match status" value="1"/>
</dbReference>
<evidence type="ECO:0000313" key="9">
    <source>
        <dbReference type="Proteomes" id="UP000000759"/>
    </source>
</evidence>
<evidence type="ECO:0000256" key="3">
    <source>
        <dbReference type="ARBA" id="ARBA00022989"/>
    </source>
</evidence>
<dbReference type="InParanoid" id="B7G8R5"/>
<dbReference type="GO" id="GO:0055085">
    <property type="term" value="P:transmembrane transport"/>
    <property type="evidence" value="ECO:0007669"/>
    <property type="project" value="InterPro"/>
</dbReference>
<dbReference type="AlphaFoldDB" id="B7G8R5"/>
<evidence type="ECO:0000256" key="2">
    <source>
        <dbReference type="ARBA" id="ARBA00022692"/>
    </source>
</evidence>
<evidence type="ECO:0000256" key="4">
    <source>
        <dbReference type="ARBA" id="ARBA00023136"/>
    </source>
</evidence>
<gene>
    <name evidence="8" type="ORF">PHATRDRAFT_48892</name>
</gene>
<feature type="chain" id="PRO_5002855897" description="Mechanosensitive ion channel MscS domain-containing protein" evidence="6">
    <location>
        <begin position="29"/>
        <end position="485"/>
    </location>
</feature>
<feature type="transmembrane region" description="Helical" evidence="5">
    <location>
        <begin position="237"/>
        <end position="258"/>
    </location>
</feature>
<dbReference type="GeneID" id="7194968"/>
<keyword evidence="3 5" id="KW-1133">Transmembrane helix</keyword>
<dbReference type="eggNOG" id="ENOG502S0B8">
    <property type="taxonomic scope" value="Eukaryota"/>
</dbReference>
<proteinExistence type="predicted"/>
<evidence type="ECO:0000259" key="7">
    <source>
        <dbReference type="Pfam" id="PF00924"/>
    </source>
</evidence>
<dbReference type="Gene3D" id="2.30.30.60">
    <property type="match status" value="1"/>
</dbReference>
<dbReference type="HOGENOM" id="CLU_320432_0_0_1"/>
<evidence type="ECO:0000256" key="6">
    <source>
        <dbReference type="SAM" id="SignalP"/>
    </source>
</evidence>
<feature type="transmembrane region" description="Helical" evidence="5">
    <location>
        <begin position="159"/>
        <end position="186"/>
    </location>
</feature>
<feature type="transmembrane region" description="Helical" evidence="5">
    <location>
        <begin position="198"/>
        <end position="216"/>
    </location>
</feature>
<keyword evidence="4 5" id="KW-0472">Membrane</keyword>
<dbReference type="RefSeq" id="XP_002183390.1">
    <property type="nucleotide sequence ID" value="XM_002183354.1"/>
</dbReference>
<protein>
    <recommendedName>
        <fullName evidence="7">Mechanosensitive ion channel MscS domain-containing protein</fullName>
    </recommendedName>
</protein>